<accession>A0A327X133</accession>
<feature type="domain" description="CN hydrolase" evidence="2">
    <location>
        <begin position="1"/>
        <end position="234"/>
    </location>
</feature>
<comment type="caution">
    <text evidence="3">The sequence shown here is derived from an EMBL/GenBank/DDBJ whole genome shotgun (WGS) entry which is preliminary data.</text>
</comment>
<sequence>MKICVAQTRPVKGDISQNIENHKRFIDRAAAHSADILVFPELSITGYEPTLASELATTPDDSRFAVFQQRSDAHNLTIGIGVPTRNEAGVCITMVLFHPSQPWQTYSKQYLHADEEPFFVSGQNASVVIRNKPEVALAICYELSISEHAETAHRNGATIYLASVAKTASGVEKAAQSLAAIAQTYSMTVLMANSVGPSDDFISGGKTAIWNTRGDLLGQLNDTVEGILLLDTDTQEVVVQTL</sequence>
<dbReference type="PANTHER" id="PTHR43674">
    <property type="entry name" value="NITRILASE C965.09-RELATED"/>
    <property type="match status" value="1"/>
</dbReference>
<name>A0A327X133_LARAB</name>
<dbReference type="InterPro" id="IPR003010">
    <property type="entry name" value="C-N_Hydrolase"/>
</dbReference>
<dbReference type="InterPro" id="IPR050345">
    <property type="entry name" value="Aliph_Amidase/BUP"/>
</dbReference>
<dbReference type="GO" id="GO:0050126">
    <property type="term" value="F:N-carbamoylputrescine amidase activity"/>
    <property type="evidence" value="ECO:0007669"/>
    <property type="project" value="TreeGrafter"/>
</dbReference>
<evidence type="ECO:0000259" key="2">
    <source>
        <dbReference type="PROSITE" id="PS50263"/>
    </source>
</evidence>
<dbReference type="Gene3D" id="3.60.110.10">
    <property type="entry name" value="Carbon-nitrogen hydrolase"/>
    <property type="match status" value="1"/>
</dbReference>
<dbReference type="CDD" id="cd07197">
    <property type="entry name" value="nitrilase"/>
    <property type="match status" value="1"/>
</dbReference>
<dbReference type="EMBL" id="QLMC01000002">
    <property type="protein sequence ID" value="RAK00038.1"/>
    <property type="molecule type" value="Genomic_DNA"/>
</dbReference>
<dbReference type="PANTHER" id="PTHR43674:SF2">
    <property type="entry name" value="BETA-UREIDOPROPIONASE"/>
    <property type="match status" value="1"/>
</dbReference>
<proteinExistence type="predicted"/>
<protein>
    <submittedName>
        <fullName evidence="3">Putative amidohydrolase</fullName>
    </submittedName>
</protein>
<dbReference type="AlphaFoldDB" id="A0A327X133"/>
<dbReference type="Pfam" id="PF00795">
    <property type="entry name" value="CN_hydrolase"/>
    <property type="match status" value="1"/>
</dbReference>
<dbReference type="RefSeq" id="WP_111627817.1">
    <property type="nucleotide sequence ID" value="NZ_QLMC01000002.1"/>
</dbReference>
<dbReference type="PROSITE" id="PS50263">
    <property type="entry name" value="CN_HYDROLASE"/>
    <property type="match status" value="1"/>
</dbReference>
<evidence type="ECO:0000313" key="4">
    <source>
        <dbReference type="Proteomes" id="UP000248790"/>
    </source>
</evidence>
<gene>
    <name evidence="3" type="ORF">LX87_01735</name>
</gene>
<dbReference type="SUPFAM" id="SSF56317">
    <property type="entry name" value="Carbon-nitrogen hydrolase"/>
    <property type="match status" value="1"/>
</dbReference>
<dbReference type="OrthoDB" id="9803818at2"/>
<dbReference type="Proteomes" id="UP000248790">
    <property type="component" value="Unassembled WGS sequence"/>
</dbReference>
<keyword evidence="4" id="KW-1185">Reference proteome</keyword>
<reference evidence="3 4" key="1">
    <citation type="submission" date="2018-06" db="EMBL/GenBank/DDBJ databases">
        <title>Genomic Encyclopedia of Archaeal and Bacterial Type Strains, Phase II (KMG-II): from individual species to whole genera.</title>
        <authorList>
            <person name="Goeker M."/>
        </authorList>
    </citation>
    <scope>NUCLEOTIDE SEQUENCE [LARGE SCALE GENOMIC DNA]</scope>
    <source>
        <strain evidence="3 4">DSM 21851</strain>
    </source>
</reference>
<keyword evidence="1 3" id="KW-0378">Hydrolase</keyword>
<organism evidence="3 4">
    <name type="scientific">Larkinella arboricola</name>
    <dbReference type="NCBI Taxonomy" id="643671"/>
    <lineage>
        <taxon>Bacteria</taxon>
        <taxon>Pseudomonadati</taxon>
        <taxon>Bacteroidota</taxon>
        <taxon>Cytophagia</taxon>
        <taxon>Cytophagales</taxon>
        <taxon>Spirosomataceae</taxon>
        <taxon>Larkinella</taxon>
    </lineage>
</organism>
<dbReference type="InterPro" id="IPR036526">
    <property type="entry name" value="C-N_Hydrolase_sf"/>
</dbReference>
<evidence type="ECO:0000256" key="1">
    <source>
        <dbReference type="ARBA" id="ARBA00022801"/>
    </source>
</evidence>
<dbReference type="GO" id="GO:0033388">
    <property type="term" value="P:putrescine biosynthetic process from arginine"/>
    <property type="evidence" value="ECO:0007669"/>
    <property type="project" value="TreeGrafter"/>
</dbReference>
<evidence type="ECO:0000313" key="3">
    <source>
        <dbReference type="EMBL" id="RAK00038.1"/>
    </source>
</evidence>